<dbReference type="Proteomes" id="UP000283634">
    <property type="component" value="Unassembled WGS sequence"/>
</dbReference>
<gene>
    <name evidence="2" type="ORF">TraAM80_00432</name>
</gene>
<evidence type="ECO:0000313" key="3">
    <source>
        <dbReference type="Proteomes" id="UP000283634"/>
    </source>
</evidence>
<feature type="region of interest" description="Disordered" evidence="1">
    <location>
        <begin position="178"/>
        <end position="205"/>
    </location>
</feature>
<dbReference type="AlphaFoldDB" id="A0A422P3N3"/>
<organism evidence="2 3">
    <name type="scientific">Trypanosoma rangeli</name>
    <dbReference type="NCBI Taxonomy" id="5698"/>
    <lineage>
        <taxon>Eukaryota</taxon>
        <taxon>Discoba</taxon>
        <taxon>Euglenozoa</taxon>
        <taxon>Kinetoplastea</taxon>
        <taxon>Metakinetoplastina</taxon>
        <taxon>Trypanosomatida</taxon>
        <taxon>Trypanosomatidae</taxon>
        <taxon>Trypanosoma</taxon>
        <taxon>Herpetosoma</taxon>
    </lineage>
</organism>
<dbReference type="GeneID" id="40324365"/>
<dbReference type="RefSeq" id="XP_029242674.1">
    <property type="nucleotide sequence ID" value="XM_029377511.1"/>
</dbReference>
<comment type="caution">
    <text evidence="2">The sequence shown here is derived from an EMBL/GenBank/DDBJ whole genome shotgun (WGS) entry which is preliminary data.</text>
</comment>
<accession>A0A422P3N3</accession>
<evidence type="ECO:0000313" key="2">
    <source>
        <dbReference type="EMBL" id="RNF12284.1"/>
    </source>
</evidence>
<dbReference type="OMA" id="SANSHTM"/>
<proteinExistence type="predicted"/>
<evidence type="ECO:0000256" key="1">
    <source>
        <dbReference type="SAM" id="MobiDB-lite"/>
    </source>
</evidence>
<feature type="region of interest" description="Disordered" evidence="1">
    <location>
        <begin position="88"/>
        <end position="113"/>
    </location>
</feature>
<reference evidence="2 3" key="1">
    <citation type="journal article" date="2018" name="BMC Genomics">
        <title>Genomic comparison of Trypanosoma conorhini and Trypanosoma rangeli to Trypanosoma cruzi strains of high and low virulence.</title>
        <authorList>
            <person name="Bradwell K.R."/>
            <person name="Koparde V.N."/>
            <person name="Matveyev A.V."/>
            <person name="Serrano M.G."/>
            <person name="Alves J.M."/>
            <person name="Parikh H."/>
            <person name="Huang B."/>
            <person name="Lee V."/>
            <person name="Espinosa-Alvarez O."/>
            <person name="Ortiz P.A."/>
            <person name="Costa-Martins A.G."/>
            <person name="Teixeira M.M."/>
            <person name="Buck G.A."/>
        </authorList>
    </citation>
    <scope>NUCLEOTIDE SEQUENCE [LARGE SCALE GENOMIC DNA]</scope>
    <source>
        <strain evidence="2 3">AM80</strain>
    </source>
</reference>
<protein>
    <submittedName>
        <fullName evidence="2">Uncharacterized protein</fullName>
    </submittedName>
</protein>
<dbReference type="OrthoDB" id="248256at2759"/>
<keyword evidence="3" id="KW-1185">Reference proteome</keyword>
<feature type="compositionally biased region" description="Polar residues" evidence="1">
    <location>
        <begin position="147"/>
        <end position="159"/>
    </location>
</feature>
<sequence length="271" mass="29620">MGPKKGTKKTEEAEFIADGPLAVESTRALTKWTDRVSAVSKKIQQVQHIMALLSSQMELCNKELADVYENANLLTTLRIAEYRQKLNPHLPGPPAKKQRLKRESSVKMASTPSLAEKSTEALLGAMDERKRLRVSSVLVSLFKRNSPESPVSNSPTNVALSPGGGGSTNFVEAAVRQQVNTASSPPTDAASASASLDQRRPKDVPPELWEEVSKLRCKRLALEGRGKTLMGSIEVQLARFDLLMQNHGVATYATDYLEQTLQKLRLGKSGP</sequence>
<dbReference type="EMBL" id="MKGL01000007">
    <property type="protein sequence ID" value="RNF12284.1"/>
    <property type="molecule type" value="Genomic_DNA"/>
</dbReference>
<feature type="compositionally biased region" description="Low complexity" evidence="1">
    <location>
        <begin position="181"/>
        <end position="195"/>
    </location>
</feature>
<feature type="region of interest" description="Disordered" evidence="1">
    <location>
        <begin position="145"/>
        <end position="165"/>
    </location>
</feature>
<dbReference type="VEuPathDB" id="TriTrypDB:TRSC58_05037"/>
<name>A0A422P3N3_TRYRA</name>